<proteinExistence type="predicted"/>
<feature type="domain" description="DUF2520" evidence="1">
    <location>
        <begin position="120"/>
        <end position="243"/>
    </location>
</feature>
<dbReference type="InterPro" id="IPR008927">
    <property type="entry name" value="6-PGluconate_DH-like_C_sf"/>
</dbReference>
<dbReference type="PANTHER" id="PTHR40459:SF1">
    <property type="entry name" value="CONSERVED HYPOTHETICAL ALANINE AND LEUCINE RICH PROTEIN"/>
    <property type="match status" value="1"/>
</dbReference>
<dbReference type="STRING" id="908615.SAMN05421540_104197"/>
<dbReference type="InterPro" id="IPR037108">
    <property type="entry name" value="TM1727-like_C_sf"/>
</dbReference>
<dbReference type="Gene3D" id="1.10.1040.20">
    <property type="entry name" value="ProC-like, C-terminal domain"/>
    <property type="match status" value="1"/>
</dbReference>
<accession>A0A1H3ZU03</accession>
<sequence>MRKLILLGTGNVAYHLYHAISSIENWEVVQVYNHREESLSDFNTTTQTTTNLNELVDANLIICCLKDDLIESYFEKLVDKDCLIVHTSGAKTLQKNRKKSGVFYPLQSFSKYKTMDYSKIPFCIEATRADDLKKLENLALSISESVYKINSKKRLQMHLAAVFVNNFSNYMFKLGQDLCIENHIDEAILMPLIEETFEKLKDIKAEEAQTGPARRQDQETINQHLKLLKKDSKKEIYKIISQHIKNDYGEKL</sequence>
<protein>
    <recommendedName>
        <fullName evidence="1">DUF2520 domain-containing protein</fullName>
    </recommendedName>
</protein>
<dbReference type="SUPFAM" id="SSF48179">
    <property type="entry name" value="6-phosphogluconate dehydrogenase C-terminal domain-like"/>
    <property type="match status" value="1"/>
</dbReference>
<reference evidence="2 3" key="1">
    <citation type="submission" date="2016-10" db="EMBL/GenBank/DDBJ databases">
        <authorList>
            <person name="de Groot N.N."/>
        </authorList>
    </citation>
    <scope>NUCLEOTIDE SEQUENCE [LARGE SCALE GENOMIC DNA]</scope>
    <source>
        <strain evidence="2 3">DSM 23581</strain>
    </source>
</reference>
<name>A0A1H3ZU03_9FLAO</name>
<dbReference type="SUPFAM" id="SSF51735">
    <property type="entry name" value="NAD(P)-binding Rossmann-fold domains"/>
    <property type="match status" value="1"/>
</dbReference>
<gene>
    <name evidence="2" type="ORF">SAMN05421540_104197</name>
</gene>
<dbReference type="PANTHER" id="PTHR40459">
    <property type="entry name" value="CONSERVED HYPOTHETICAL ALANINE AND LEUCINE RICH PROTEIN"/>
    <property type="match status" value="1"/>
</dbReference>
<organism evidence="2 3">
    <name type="scientific">Psychroflexus halocasei</name>
    <dbReference type="NCBI Taxonomy" id="908615"/>
    <lineage>
        <taxon>Bacteria</taxon>
        <taxon>Pseudomonadati</taxon>
        <taxon>Bacteroidota</taxon>
        <taxon>Flavobacteriia</taxon>
        <taxon>Flavobacteriales</taxon>
        <taxon>Flavobacteriaceae</taxon>
        <taxon>Psychroflexus</taxon>
    </lineage>
</organism>
<dbReference type="InterPro" id="IPR036291">
    <property type="entry name" value="NAD(P)-bd_dom_sf"/>
</dbReference>
<dbReference type="AlphaFoldDB" id="A0A1H3ZU03"/>
<dbReference type="EMBL" id="FNQF01000004">
    <property type="protein sequence ID" value="SEA26752.1"/>
    <property type="molecule type" value="Genomic_DNA"/>
</dbReference>
<evidence type="ECO:0000313" key="2">
    <source>
        <dbReference type="EMBL" id="SEA26752.1"/>
    </source>
</evidence>
<dbReference type="RefSeq" id="WP_093241880.1">
    <property type="nucleotide sequence ID" value="NZ_FNQF01000004.1"/>
</dbReference>
<evidence type="ECO:0000313" key="3">
    <source>
        <dbReference type="Proteomes" id="UP000198820"/>
    </source>
</evidence>
<keyword evidence="3" id="KW-1185">Reference proteome</keyword>
<dbReference type="Pfam" id="PF10728">
    <property type="entry name" value="DUF2520"/>
    <property type="match status" value="1"/>
</dbReference>
<dbReference type="Gene3D" id="3.40.50.720">
    <property type="entry name" value="NAD(P)-binding Rossmann-like Domain"/>
    <property type="match status" value="1"/>
</dbReference>
<evidence type="ECO:0000259" key="1">
    <source>
        <dbReference type="Pfam" id="PF10728"/>
    </source>
</evidence>
<dbReference type="Proteomes" id="UP000198820">
    <property type="component" value="Unassembled WGS sequence"/>
</dbReference>
<dbReference type="InterPro" id="IPR018931">
    <property type="entry name" value="DUF2520"/>
</dbReference>